<evidence type="ECO:0000256" key="1">
    <source>
        <dbReference type="SAM" id="MobiDB-lite"/>
    </source>
</evidence>
<gene>
    <name evidence="2" type="ORF">CALVIDRAFT_563739</name>
</gene>
<name>A0A167MFQ2_CALVF</name>
<dbReference type="AlphaFoldDB" id="A0A167MFQ2"/>
<protein>
    <submittedName>
        <fullName evidence="2">Uncharacterized protein</fullName>
    </submittedName>
</protein>
<proteinExistence type="predicted"/>
<feature type="region of interest" description="Disordered" evidence="1">
    <location>
        <begin position="55"/>
        <end position="94"/>
    </location>
</feature>
<organism evidence="2 3">
    <name type="scientific">Calocera viscosa (strain TUFC12733)</name>
    <dbReference type="NCBI Taxonomy" id="1330018"/>
    <lineage>
        <taxon>Eukaryota</taxon>
        <taxon>Fungi</taxon>
        <taxon>Dikarya</taxon>
        <taxon>Basidiomycota</taxon>
        <taxon>Agaricomycotina</taxon>
        <taxon>Dacrymycetes</taxon>
        <taxon>Dacrymycetales</taxon>
        <taxon>Dacrymycetaceae</taxon>
        <taxon>Calocera</taxon>
    </lineage>
</organism>
<reference evidence="2 3" key="1">
    <citation type="journal article" date="2016" name="Mol. Biol. Evol.">
        <title>Comparative Genomics of Early-Diverging Mushroom-Forming Fungi Provides Insights into the Origins of Lignocellulose Decay Capabilities.</title>
        <authorList>
            <person name="Nagy L.G."/>
            <person name="Riley R."/>
            <person name="Tritt A."/>
            <person name="Adam C."/>
            <person name="Daum C."/>
            <person name="Floudas D."/>
            <person name="Sun H."/>
            <person name="Yadav J.S."/>
            <person name="Pangilinan J."/>
            <person name="Larsson K.H."/>
            <person name="Matsuura K."/>
            <person name="Barry K."/>
            <person name="Labutti K."/>
            <person name="Kuo R."/>
            <person name="Ohm R.A."/>
            <person name="Bhattacharya S.S."/>
            <person name="Shirouzu T."/>
            <person name="Yoshinaga Y."/>
            <person name="Martin F.M."/>
            <person name="Grigoriev I.V."/>
            <person name="Hibbett D.S."/>
        </authorList>
    </citation>
    <scope>NUCLEOTIDE SEQUENCE [LARGE SCALE GENOMIC DNA]</scope>
    <source>
        <strain evidence="2 3">TUFC12733</strain>
    </source>
</reference>
<evidence type="ECO:0000313" key="3">
    <source>
        <dbReference type="Proteomes" id="UP000076738"/>
    </source>
</evidence>
<evidence type="ECO:0000313" key="2">
    <source>
        <dbReference type="EMBL" id="KZO96664.1"/>
    </source>
</evidence>
<keyword evidence="3" id="KW-1185">Reference proteome</keyword>
<dbReference type="EMBL" id="KV417283">
    <property type="protein sequence ID" value="KZO96664.1"/>
    <property type="molecule type" value="Genomic_DNA"/>
</dbReference>
<sequence>MRALQAAWLGAGRDYPRLPSVEVHKRREEGVRGPDTWNMRLPTMQMLNASCIASLPSPDLAHTLPPSSTPAQPRAPLSPLSTPAGPRALPSPVP</sequence>
<accession>A0A167MFQ2</accession>
<dbReference type="Proteomes" id="UP000076738">
    <property type="component" value="Unassembled WGS sequence"/>
</dbReference>